<dbReference type="Proteomes" id="UP001054889">
    <property type="component" value="Unassembled WGS sequence"/>
</dbReference>
<gene>
    <name evidence="3" type="primary">gb24283</name>
    <name evidence="3" type="ORF">PR202_gb24283</name>
</gene>
<name>A0AAV5FM18_ELECO</name>
<reference evidence="3" key="1">
    <citation type="journal article" date="2018" name="DNA Res.">
        <title>Multiple hybrid de novo genome assembly of finger millet, an orphan allotetraploid crop.</title>
        <authorList>
            <person name="Hatakeyama M."/>
            <person name="Aluri S."/>
            <person name="Balachadran M.T."/>
            <person name="Sivarajan S.R."/>
            <person name="Patrignani A."/>
            <person name="Gruter S."/>
            <person name="Poveda L."/>
            <person name="Shimizu-Inatsugi R."/>
            <person name="Baeten J."/>
            <person name="Francoijs K.J."/>
            <person name="Nataraja K.N."/>
            <person name="Reddy Y.A.N."/>
            <person name="Phadnis S."/>
            <person name="Ravikumar R.L."/>
            <person name="Schlapbach R."/>
            <person name="Sreeman S.M."/>
            <person name="Shimizu K.K."/>
        </authorList>
    </citation>
    <scope>NUCLEOTIDE SEQUENCE</scope>
</reference>
<feature type="region of interest" description="Disordered" evidence="1">
    <location>
        <begin position="127"/>
        <end position="440"/>
    </location>
</feature>
<feature type="region of interest" description="Disordered" evidence="1">
    <location>
        <begin position="485"/>
        <end position="519"/>
    </location>
</feature>
<dbReference type="Pfam" id="PF05022">
    <property type="entry name" value="SRP40_C"/>
    <property type="match status" value="1"/>
</dbReference>
<feature type="compositionally biased region" description="Polar residues" evidence="1">
    <location>
        <begin position="399"/>
        <end position="409"/>
    </location>
</feature>
<feature type="compositionally biased region" description="Basic and acidic residues" evidence="1">
    <location>
        <begin position="247"/>
        <end position="277"/>
    </location>
</feature>
<feature type="compositionally biased region" description="Basic and acidic residues" evidence="1">
    <location>
        <begin position="133"/>
        <end position="142"/>
    </location>
</feature>
<feature type="domain" description="Srp40 C-terminal" evidence="2">
    <location>
        <begin position="440"/>
        <end position="513"/>
    </location>
</feature>
<evidence type="ECO:0000259" key="2">
    <source>
        <dbReference type="Pfam" id="PF05022"/>
    </source>
</evidence>
<evidence type="ECO:0000313" key="3">
    <source>
        <dbReference type="EMBL" id="GJN35500.1"/>
    </source>
</evidence>
<dbReference type="EMBL" id="BQKI01000088">
    <property type="protein sequence ID" value="GJN35500.1"/>
    <property type="molecule type" value="Genomic_DNA"/>
</dbReference>
<dbReference type="GO" id="GO:0005730">
    <property type="term" value="C:nucleolus"/>
    <property type="evidence" value="ECO:0007669"/>
    <property type="project" value="InterPro"/>
</dbReference>
<dbReference type="PANTHER" id="PTHR23216">
    <property type="entry name" value="NUCLEOLAR AND COILED-BODY PHOSPHOPROTEIN 1"/>
    <property type="match status" value="1"/>
</dbReference>
<reference evidence="3" key="2">
    <citation type="submission" date="2021-12" db="EMBL/GenBank/DDBJ databases">
        <title>Resequencing data analysis of finger millet.</title>
        <authorList>
            <person name="Hatakeyama M."/>
            <person name="Aluri S."/>
            <person name="Balachadran M.T."/>
            <person name="Sivarajan S.R."/>
            <person name="Poveda L."/>
            <person name="Shimizu-Inatsugi R."/>
            <person name="Schlapbach R."/>
            <person name="Sreeman S.M."/>
            <person name="Shimizu K.K."/>
        </authorList>
    </citation>
    <scope>NUCLEOTIDE SEQUENCE</scope>
</reference>
<dbReference type="PANTHER" id="PTHR23216:SF1">
    <property type="entry name" value="NUCLEOLAR AND COILED-BODY PHOSPHOPROTEIN 1"/>
    <property type="match status" value="1"/>
</dbReference>
<dbReference type="InterPro" id="IPR039191">
    <property type="entry name" value="Nopp140-like"/>
</dbReference>
<evidence type="ECO:0000256" key="1">
    <source>
        <dbReference type="SAM" id="MobiDB-lite"/>
    </source>
</evidence>
<evidence type="ECO:0000313" key="4">
    <source>
        <dbReference type="Proteomes" id="UP001054889"/>
    </source>
</evidence>
<dbReference type="AlphaFoldDB" id="A0AAV5FM18"/>
<sequence>MLFVPRQVALASSSHLPAATAAAMAKEESKKEKKSKSKAAAKAASAAAAAPDARAVVVASVAAFLEAGGFPRALSALQSEANLEGGAWKSSAVSLEDLVSKFLETRYFNSFRISRVVRMFASIDKATDAAAEDTGKKKKSDDTELNEAKTNVNVPSAVQDDETREKKKKKKKKGDDEASELETKVIEPSAEEKPAENVEAETKEKKQKKKKDDSSVEEAKETVKSDDQKVDGKKKKSKKQEKDDDVEARLEKASLAIEKKLKGDGGKSKEEALKPQNDDIDNNDVGNGAVDKSKKKKKGKSEKIDAVSVAAEADGVETVKDDNDKKAKKKRKKSDSEENVQEEGKEVAGKGLVPTSDDQDKSAMETEDAENGRPASENAVVGKKRKLEDVEESKPPATENGTANQTSGNGFAEDNSKENSIISKPSKRQKKSDEPKSVTPFQRVKLEAVKFADERLQDNSYWAKGGAETGYGAKAQEVLGQVRGRGFRHEKTKKKRGTYRGGQIDLGTHSIKFDNSDDE</sequence>
<keyword evidence="4" id="KW-1185">Reference proteome</keyword>
<feature type="compositionally biased region" description="Basic and acidic residues" evidence="1">
    <location>
        <begin position="173"/>
        <end position="231"/>
    </location>
</feature>
<protein>
    <recommendedName>
        <fullName evidence="2">Srp40 C-terminal domain-containing protein</fullName>
    </recommendedName>
</protein>
<accession>A0AAV5FM18</accession>
<comment type="caution">
    <text evidence="3">The sequence shown here is derived from an EMBL/GenBank/DDBJ whole genome shotgun (WGS) entry which is preliminary data.</text>
</comment>
<feature type="compositionally biased region" description="Basic residues" evidence="1">
    <location>
        <begin position="485"/>
        <end position="498"/>
    </location>
</feature>
<organism evidence="3 4">
    <name type="scientific">Eleusine coracana subsp. coracana</name>
    <dbReference type="NCBI Taxonomy" id="191504"/>
    <lineage>
        <taxon>Eukaryota</taxon>
        <taxon>Viridiplantae</taxon>
        <taxon>Streptophyta</taxon>
        <taxon>Embryophyta</taxon>
        <taxon>Tracheophyta</taxon>
        <taxon>Spermatophyta</taxon>
        <taxon>Magnoliopsida</taxon>
        <taxon>Liliopsida</taxon>
        <taxon>Poales</taxon>
        <taxon>Poaceae</taxon>
        <taxon>PACMAD clade</taxon>
        <taxon>Chloridoideae</taxon>
        <taxon>Cynodonteae</taxon>
        <taxon>Eleusininae</taxon>
        <taxon>Eleusine</taxon>
    </lineage>
</organism>
<dbReference type="InterPro" id="IPR007718">
    <property type="entry name" value="Srp40_C"/>
</dbReference>
<proteinExistence type="predicted"/>